<keyword evidence="3" id="KW-1185">Reference proteome</keyword>
<reference evidence="3" key="1">
    <citation type="journal article" date="2019" name="Int. J. Syst. Evol. Microbiol.">
        <title>The Global Catalogue of Microorganisms (GCM) 10K type strain sequencing project: providing services to taxonomists for standard genome sequencing and annotation.</title>
        <authorList>
            <consortium name="The Broad Institute Genomics Platform"/>
            <consortium name="The Broad Institute Genome Sequencing Center for Infectious Disease"/>
            <person name="Wu L."/>
            <person name="Ma J."/>
        </authorList>
    </citation>
    <scope>NUCLEOTIDE SEQUENCE [LARGE SCALE GENOMIC DNA]</scope>
    <source>
        <strain evidence="3">JCM 18409</strain>
    </source>
</reference>
<protein>
    <submittedName>
        <fullName evidence="2">DUF6328 family protein</fullName>
    </submittedName>
</protein>
<evidence type="ECO:0000313" key="2">
    <source>
        <dbReference type="EMBL" id="GAA5004562.1"/>
    </source>
</evidence>
<comment type="caution">
    <text evidence="2">The sequence shown here is derived from an EMBL/GenBank/DDBJ whole genome shotgun (WGS) entry which is preliminary data.</text>
</comment>
<accession>A0ABP9INV5</accession>
<organism evidence="2 3">
    <name type="scientific">Streptomyces siamensis</name>
    <dbReference type="NCBI Taxonomy" id="1274986"/>
    <lineage>
        <taxon>Bacteria</taxon>
        <taxon>Bacillati</taxon>
        <taxon>Actinomycetota</taxon>
        <taxon>Actinomycetes</taxon>
        <taxon>Kitasatosporales</taxon>
        <taxon>Streptomycetaceae</taxon>
        <taxon>Streptomyces</taxon>
    </lineage>
</organism>
<dbReference type="InterPro" id="IPR036259">
    <property type="entry name" value="MFS_trans_sf"/>
</dbReference>
<evidence type="ECO:0000256" key="1">
    <source>
        <dbReference type="SAM" id="Phobius"/>
    </source>
</evidence>
<dbReference type="RefSeq" id="WP_345645019.1">
    <property type="nucleotide sequence ID" value="NZ_BAABKB010000004.1"/>
</dbReference>
<feature type="transmembrane region" description="Helical" evidence="1">
    <location>
        <begin position="63"/>
        <end position="84"/>
    </location>
</feature>
<dbReference type="EMBL" id="BAABKB010000004">
    <property type="protein sequence ID" value="GAA5004562.1"/>
    <property type="molecule type" value="Genomic_DNA"/>
</dbReference>
<gene>
    <name evidence="2" type="ORF">GCM10023335_20850</name>
</gene>
<keyword evidence="1" id="KW-0472">Membrane</keyword>
<dbReference type="InterPro" id="IPR046291">
    <property type="entry name" value="DUF6328"/>
</dbReference>
<keyword evidence="1" id="KW-1133">Transmembrane helix</keyword>
<feature type="transmembrane region" description="Helical" evidence="1">
    <location>
        <begin position="137"/>
        <end position="156"/>
    </location>
</feature>
<dbReference type="Proteomes" id="UP001501759">
    <property type="component" value="Unassembled WGS sequence"/>
</dbReference>
<keyword evidence="1" id="KW-0812">Transmembrane</keyword>
<proteinExistence type="predicted"/>
<sequence length="180" mass="20004">MERDTQADVTGRDESPSERADRMWNDLLQEIRVAQTGVQILFGFLLTVVFQPTFRQLSDADRTLYVVIVVLGATATGALVAPVSMHRVVSGHFIKPRAVVWASRLTVLGLFLLLVTMAASLLLVLRVATRDGSHVPWIVAGVAALYVLWWFVIPVVSRIRRDQRDQEEPGRSGRGDEPEG</sequence>
<dbReference type="SUPFAM" id="SSF103473">
    <property type="entry name" value="MFS general substrate transporter"/>
    <property type="match status" value="1"/>
</dbReference>
<feature type="transmembrane region" description="Helical" evidence="1">
    <location>
        <begin position="31"/>
        <end position="51"/>
    </location>
</feature>
<evidence type="ECO:0000313" key="3">
    <source>
        <dbReference type="Proteomes" id="UP001501759"/>
    </source>
</evidence>
<name>A0ABP9INV5_9ACTN</name>
<dbReference type="Pfam" id="PF19853">
    <property type="entry name" value="DUF6328"/>
    <property type="match status" value="1"/>
</dbReference>
<feature type="transmembrane region" description="Helical" evidence="1">
    <location>
        <begin position="105"/>
        <end position="125"/>
    </location>
</feature>